<sequence length="68" mass="7085">MLVGAFIGWLVVSLVGLVLVVIGLGWLFIAPNYNGKPSYGGLIPVGLGAAALWYGTKICPFAIVLVQP</sequence>
<organism evidence="2 3">
    <name type="scientific">Pseudomonas phage pf16</name>
    <dbReference type="NCBI Taxonomy" id="1815630"/>
    <lineage>
        <taxon>Viruses</taxon>
        <taxon>Duplodnaviria</taxon>
        <taxon>Heunggongvirae</taxon>
        <taxon>Uroviricota</taxon>
        <taxon>Caudoviricetes</taxon>
        <taxon>Chakrabartyvirus</taxon>
        <taxon>Chakrabartyvirus pf16</taxon>
    </lineage>
</organism>
<keyword evidence="3" id="KW-1185">Reference proteome</keyword>
<dbReference type="EMBL" id="KU873925">
    <property type="protein sequence ID" value="AND75104.1"/>
    <property type="molecule type" value="Genomic_DNA"/>
</dbReference>
<protein>
    <submittedName>
        <fullName evidence="2">Uncharacterized protein</fullName>
    </submittedName>
</protein>
<gene>
    <name evidence="2" type="ORF">pf16_181</name>
</gene>
<proteinExistence type="predicted"/>
<keyword evidence="1" id="KW-0472">Membrane</keyword>
<evidence type="ECO:0000313" key="2">
    <source>
        <dbReference type="EMBL" id="AND75104.1"/>
    </source>
</evidence>
<reference evidence="2 3" key="1">
    <citation type="submission" date="2016-03" db="EMBL/GenBank/DDBJ databases">
        <title>Characterisation of pf16 and phiPMW: Two novel phages infecting Pseudomonas putida PpG1.</title>
        <authorList>
            <person name="Magill D.J."/>
            <person name="Krylov V.N."/>
            <person name="Shaburova O.V."/>
            <person name="Allen C.C.R."/>
            <person name="McGrath J.W."/>
            <person name="Quinn J.P."/>
            <person name="Kulakov L.A."/>
        </authorList>
    </citation>
    <scope>NUCLEOTIDE SEQUENCE [LARGE SCALE GENOMIC DNA]</scope>
</reference>
<feature type="transmembrane region" description="Helical" evidence="1">
    <location>
        <begin position="41"/>
        <end position="66"/>
    </location>
</feature>
<feature type="transmembrane region" description="Helical" evidence="1">
    <location>
        <begin position="6"/>
        <end position="29"/>
    </location>
</feature>
<accession>A0A1S5R453</accession>
<name>A0A1S5R453_9CAUD</name>
<keyword evidence="1" id="KW-1133">Transmembrane helix</keyword>
<keyword evidence="1" id="KW-0812">Transmembrane</keyword>
<evidence type="ECO:0000313" key="3">
    <source>
        <dbReference type="Proteomes" id="UP000225821"/>
    </source>
</evidence>
<evidence type="ECO:0000256" key="1">
    <source>
        <dbReference type="SAM" id="Phobius"/>
    </source>
</evidence>
<dbReference type="Proteomes" id="UP000225821">
    <property type="component" value="Segment"/>
</dbReference>